<dbReference type="EMBL" id="CAJGYM010000142">
    <property type="protein sequence ID" value="CAD6198886.1"/>
    <property type="molecule type" value="Genomic_DNA"/>
</dbReference>
<feature type="compositionally biased region" description="Polar residues" evidence="1">
    <location>
        <begin position="1"/>
        <end position="15"/>
    </location>
</feature>
<evidence type="ECO:0000256" key="1">
    <source>
        <dbReference type="SAM" id="MobiDB-lite"/>
    </source>
</evidence>
<comment type="caution">
    <text evidence="2">The sequence shown here is derived from an EMBL/GenBank/DDBJ whole genome shotgun (WGS) entry which is preliminary data.</text>
</comment>
<gene>
    <name evidence="2" type="ORF">CAUJ_LOCUS14791</name>
</gene>
<name>A0A8S1HV98_9PELO</name>
<protein>
    <submittedName>
        <fullName evidence="2">Uncharacterized protein</fullName>
    </submittedName>
</protein>
<organism evidence="2 3">
    <name type="scientific">Caenorhabditis auriculariae</name>
    <dbReference type="NCBI Taxonomy" id="2777116"/>
    <lineage>
        <taxon>Eukaryota</taxon>
        <taxon>Metazoa</taxon>
        <taxon>Ecdysozoa</taxon>
        <taxon>Nematoda</taxon>
        <taxon>Chromadorea</taxon>
        <taxon>Rhabditida</taxon>
        <taxon>Rhabditina</taxon>
        <taxon>Rhabditomorpha</taxon>
        <taxon>Rhabditoidea</taxon>
        <taxon>Rhabditidae</taxon>
        <taxon>Peloderinae</taxon>
        <taxon>Caenorhabditis</taxon>
    </lineage>
</organism>
<proteinExistence type="predicted"/>
<accession>A0A8S1HV98</accession>
<dbReference type="AlphaFoldDB" id="A0A8S1HV98"/>
<feature type="region of interest" description="Disordered" evidence="1">
    <location>
        <begin position="106"/>
        <end position="136"/>
    </location>
</feature>
<evidence type="ECO:0000313" key="2">
    <source>
        <dbReference type="EMBL" id="CAD6198886.1"/>
    </source>
</evidence>
<evidence type="ECO:0000313" key="3">
    <source>
        <dbReference type="Proteomes" id="UP000835052"/>
    </source>
</evidence>
<reference evidence="2" key="1">
    <citation type="submission" date="2020-10" db="EMBL/GenBank/DDBJ databases">
        <authorList>
            <person name="Kikuchi T."/>
        </authorList>
    </citation>
    <scope>NUCLEOTIDE SEQUENCE</scope>
    <source>
        <strain evidence="2">NKZ352</strain>
    </source>
</reference>
<feature type="region of interest" description="Disordered" evidence="1">
    <location>
        <begin position="1"/>
        <end position="30"/>
    </location>
</feature>
<dbReference type="Proteomes" id="UP000835052">
    <property type="component" value="Unassembled WGS sequence"/>
</dbReference>
<sequence>MSRSSTVGTGDTSYETTEKEGTSPVSTPSTTFDLDFLLDALDPRAEEVVKVSAVDLEWINKAKAFTAAEKPDPKSVKRILPRRYRRPRRTPGRRWATLRRQIDGVVDARNRAQDAASLQQQSEDEQSDALTTASDA</sequence>
<keyword evidence="3" id="KW-1185">Reference proteome</keyword>